<evidence type="ECO:0000256" key="6">
    <source>
        <dbReference type="SAM" id="MobiDB-lite"/>
    </source>
</evidence>
<protein>
    <recommendedName>
        <fullName evidence="4 5">Large ribosomal subunit protein bL34</fullName>
    </recommendedName>
</protein>
<evidence type="ECO:0000256" key="1">
    <source>
        <dbReference type="ARBA" id="ARBA00010111"/>
    </source>
</evidence>
<dbReference type="EMBL" id="MGGF01000072">
    <property type="protein sequence ID" value="OGM20109.1"/>
    <property type="molecule type" value="Genomic_DNA"/>
</dbReference>
<name>A0A1F7XZK5_9BACT</name>
<evidence type="ECO:0000256" key="3">
    <source>
        <dbReference type="ARBA" id="ARBA00023274"/>
    </source>
</evidence>
<accession>A0A1F7XZK5</accession>
<evidence type="ECO:0000256" key="2">
    <source>
        <dbReference type="ARBA" id="ARBA00022980"/>
    </source>
</evidence>
<dbReference type="HAMAP" id="MF_00391">
    <property type="entry name" value="Ribosomal_bL34"/>
    <property type="match status" value="1"/>
</dbReference>
<proteinExistence type="inferred from homology"/>
<evidence type="ECO:0000256" key="5">
    <source>
        <dbReference type="HAMAP-Rule" id="MF_00391"/>
    </source>
</evidence>
<keyword evidence="3 5" id="KW-0687">Ribonucleoprotein</keyword>
<evidence type="ECO:0000256" key="4">
    <source>
        <dbReference type="ARBA" id="ARBA00035177"/>
    </source>
</evidence>
<sequence>MPRRTYHPSRRKKAKTHGFRVRMSSSKGKIVLKKRRNKKRNKITP</sequence>
<dbReference type="GO" id="GO:0003735">
    <property type="term" value="F:structural constituent of ribosome"/>
    <property type="evidence" value="ECO:0007669"/>
    <property type="project" value="InterPro"/>
</dbReference>
<dbReference type="GO" id="GO:0005840">
    <property type="term" value="C:ribosome"/>
    <property type="evidence" value="ECO:0007669"/>
    <property type="project" value="UniProtKB-KW"/>
</dbReference>
<dbReference type="GO" id="GO:1990904">
    <property type="term" value="C:ribonucleoprotein complex"/>
    <property type="evidence" value="ECO:0007669"/>
    <property type="project" value="UniProtKB-KW"/>
</dbReference>
<keyword evidence="2 5" id="KW-0689">Ribosomal protein</keyword>
<dbReference type="Proteomes" id="UP000178750">
    <property type="component" value="Unassembled WGS sequence"/>
</dbReference>
<organism evidence="7 8">
    <name type="scientific">Candidatus Woesebacteria bacterium RIFCSPHIGHO2_01_FULL_38_9b</name>
    <dbReference type="NCBI Taxonomy" id="1802493"/>
    <lineage>
        <taxon>Bacteria</taxon>
        <taxon>Candidatus Woeseibacteriota</taxon>
    </lineage>
</organism>
<feature type="compositionally biased region" description="Basic residues" evidence="6">
    <location>
        <begin position="1"/>
        <end position="20"/>
    </location>
</feature>
<dbReference type="AlphaFoldDB" id="A0A1F7XZK5"/>
<gene>
    <name evidence="5" type="primary">rpmH</name>
    <name evidence="7" type="ORF">A2863_02380</name>
</gene>
<feature type="region of interest" description="Disordered" evidence="6">
    <location>
        <begin position="1"/>
        <end position="26"/>
    </location>
</feature>
<reference evidence="7 8" key="1">
    <citation type="journal article" date="2016" name="Nat. Commun.">
        <title>Thousands of microbial genomes shed light on interconnected biogeochemical processes in an aquifer system.</title>
        <authorList>
            <person name="Anantharaman K."/>
            <person name="Brown C.T."/>
            <person name="Hug L.A."/>
            <person name="Sharon I."/>
            <person name="Castelle C.J."/>
            <person name="Probst A.J."/>
            <person name="Thomas B.C."/>
            <person name="Singh A."/>
            <person name="Wilkins M.J."/>
            <person name="Karaoz U."/>
            <person name="Brodie E.L."/>
            <person name="Williams K.H."/>
            <person name="Hubbard S.S."/>
            <person name="Banfield J.F."/>
        </authorList>
    </citation>
    <scope>NUCLEOTIDE SEQUENCE [LARGE SCALE GENOMIC DNA]</scope>
</reference>
<dbReference type="GO" id="GO:0006412">
    <property type="term" value="P:translation"/>
    <property type="evidence" value="ECO:0007669"/>
    <property type="project" value="UniProtKB-UniRule"/>
</dbReference>
<dbReference type="Pfam" id="PF00468">
    <property type="entry name" value="Ribosomal_L34"/>
    <property type="match status" value="1"/>
</dbReference>
<comment type="caution">
    <text evidence="7">The sequence shown here is derived from an EMBL/GenBank/DDBJ whole genome shotgun (WGS) entry which is preliminary data.</text>
</comment>
<evidence type="ECO:0000313" key="8">
    <source>
        <dbReference type="Proteomes" id="UP000178750"/>
    </source>
</evidence>
<comment type="similarity">
    <text evidence="1 5">Belongs to the bacterial ribosomal protein bL34 family.</text>
</comment>
<dbReference type="NCBIfam" id="TIGR01030">
    <property type="entry name" value="rpmH_bact"/>
    <property type="match status" value="1"/>
</dbReference>
<dbReference type="InterPro" id="IPR000271">
    <property type="entry name" value="Ribosomal_bL34"/>
</dbReference>
<evidence type="ECO:0000313" key="7">
    <source>
        <dbReference type="EMBL" id="OGM20109.1"/>
    </source>
</evidence>
<dbReference type="Gene3D" id="1.10.287.3980">
    <property type="match status" value="1"/>
</dbReference>